<gene>
    <name evidence="2" type="ORF">Cgig2_020117</name>
</gene>
<dbReference type="OrthoDB" id="1909293at2759"/>
<evidence type="ECO:0000259" key="1">
    <source>
        <dbReference type="PROSITE" id="PS51277"/>
    </source>
</evidence>
<proteinExistence type="predicted"/>
<dbReference type="Pfam" id="PF03181">
    <property type="entry name" value="BURP"/>
    <property type="match status" value="1"/>
</dbReference>
<feature type="domain" description="BURP" evidence="1">
    <location>
        <begin position="83"/>
        <end position="301"/>
    </location>
</feature>
<keyword evidence="3" id="KW-1185">Reference proteome</keyword>
<dbReference type="PANTHER" id="PTHR31236:SF41">
    <property type="entry name" value="BURP DOMAIN PROTEIN USPL1"/>
    <property type="match status" value="1"/>
</dbReference>
<dbReference type="InterPro" id="IPR044816">
    <property type="entry name" value="BURP"/>
</dbReference>
<dbReference type="InterPro" id="IPR004873">
    <property type="entry name" value="BURP_dom"/>
</dbReference>
<dbReference type="EMBL" id="JAKOGI010000149">
    <property type="protein sequence ID" value="KAJ8441972.1"/>
    <property type="molecule type" value="Genomic_DNA"/>
</dbReference>
<name>A0A9Q1QH47_9CARY</name>
<accession>A0A9Q1QH47</accession>
<sequence length="306" mass="34601">MHNLKKFLLTKLQSINENLAREMPKGVAKNIEDGGLLCLNHGHDDDVDDGHGCQKRKMNDHDEHMHEHTSSSSTHMDLSVNLFFNYDDLKIGEKFPLYFPFKNPSKIPHFIPKEEADSIPFSVSQLPQILEFFSFSQDSPQSKAIKDTLESCELPPIKGESKVCATSLESMLDFIGQFFGAGTHFKVFTTTQMKNWTTHLQNYTILEDPKEILTAHMVGCHPLPYPYALFYCHGQKESHNKLFVISFEGEDGVRIEAIAICHMDTSQWEPDHPSFRVLGIEPGASPVCHILPQDSLVWVSSPSSVE</sequence>
<dbReference type="Proteomes" id="UP001153076">
    <property type="component" value="Unassembled WGS sequence"/>
</dbReference>
<reference evidence="2" key="1">
    <citation type="submission" date="2022-04" db="EMBL/GenBank/DDBJ databases">
        <title>Carnegiea gigantea Genome sequencing and assembly v2.</title>
        <authorList>
            <person name="Copetti D."/>
            <person name="Sanderson M.J."/>
            <person name="Burquez A."/>
            <person name="Wojciechowski M.F."/>
        </authorList>
    </citation>
    <scope>NUCLEOTIDE SEQUENCE</scope>
    <source>
        <strain evidence="2">SGP5-SGP5p</strain>
        <tissue evidence="2">Aerial part</tissue>
    </source>
</reference>
<evidence type="ECO:0000313" key="2">
    <source>
        <dbReference type="EMBL" id="KAJ8441972.1"/>
    </source>
</evidence>
<dbReference type="PROSITE" id="PS51277">
    <property type="entry name" value="BURP"/>
    <property type="match status" value="1"/>
</dbReference>
<protein>
    <recommendedName>
        <fullName evidence="1">BURP domain-containing protein</fullName>
    </recommendedName>
</protein>
<dbReference type="SMART" id="SM01045">
    <property type="entry name" value="BURP"/>
    <property type="match status" value="1"/>
</dbReference>
<comment type="caution">
    <text evidence="2">The sequence shown here is derived from an EMBL/GenBank/DDBJ whole genome shotgun (WGS) entry which is preliminary data.</text>
</comment>
<evidence type="ECO:0000313" key="3">
    <source>
        <dbReference type="Proteomes" id="UP001153076"/>
    </source>
</evidence>
<dbReference type="PANTHER" id="PTHR31236">
    <property type="entry name" value="BURP DOMAIN PROTEIN USPL1-LIKE"/>
    <property type="match status" value="1"/>
</dbReference>
<organism evidence="2 3">
    <name type="scientific">Carnegiea gigantea</name>
    <dbReference type="NCBI Taxonomy" id="171969"/>
    <lineage>
        <taxon>Eukaryota</taxon>
        <taxon>Viridiplantae</taxon>
        <taxon>Streptophyta</taxon>
        <taxon>Embryophyta</taxon>
        <taxon>Tracheophyta</taxon>
        <taxon>Spermatophyta</taxon>
        <taxon>Magnoliopsida</taxon>
        <taxon>eudicotyledons</taxon>
        <taxon>Gunneridae</taxon>
        <taxon>Pentapetalae</taxon>
        <taxon>Caryophyllales</taxon>
        <taxon>Cactineae</taxon>
        <taxon>Cactaceae</taxon>
        <taxon>Cactoideae</taxon>
        <taxon>Echinocereeae</taxon>
        <taxon>Carnegiea</taxon>
    </lineage>
</organism>
<dbReference type="AlphaFoldDB" id="A0A9Q1QH47"/>